<dbReference type="GO" id="GO:0005737">
    <property type="term" value="C:cytoplasm"/>
    <property type="evidence" value="ECO:0007669"/>
    <property type="project" value="TreeGrafter"/>
</dbReference>
<evidence type="ECO:0000256" key="7">
    <source>
        <dbReference type="ARBA" id="ARBA00039751"/>
    </source>
</evidence>
<dbReference type="PROSITE" id="PS51318">
    <property type="entry name" value="TAT"/>
    <property type="match status" value="1"/>
</dbReference>
<evidence type="ECO:0000256" key="4">
    <source>
        <dbReference type="ARBA" id="ARBA00022827"/>
    </source>
</evidence>
<dbReference type="InterPro" id="IPR006311">
    <property type="entry name" value="TAT_signal"/>
</dbReference>
<dbReference type="InterPro" id="IPR006076">
    <property type="entry name" value="FAD-dep_OxRdtase"/>
</dbReference>
<dbReference type="EMBL" id="FZPD01000002">
    <property type="protein sequence ID" value="SNS80389.1"/>
    <property type="molecule type" value="Genomic_DNA"/>
</dbReference>
<sequence length="378" mass="42028">MIHTQQNDSRRNFIKKLGAAGFFMSTMSLPSYALEQVLNQPIQYSPLKPVNVSPERIIRQVVGLRPYRPSGFNLSVQKLDEKAIIHNYGHGGGGISLSWGTASLAIEKIEASQSTPIAVLGAGVIGLSSAILLLKQGRPVTIYTDRLPPNTTSNVAAAYWAPVSVFESGMIATGFMDEFNRASIISQRMFQDLVGSRYGVWWIKSFFLGASFDFPGGKNLYPDYKQHNSTSSPFTGFEINDEVYSLMIEPPIYMKALLDDFYQLGGKLIVRKFNDLNELNQLKEPYVMNCTGLGSHDLFKDKSLIPVQGQLAVLLPQEEINYGYVIPTFDDLLYMFPRKDGIILGGTSEKGNWSLNPNDQELTRIMEGHKRIAAGLKP</sequence>
<accession>A0A239HG55</accession>
<dbReference type="SUPFAM" id="SSF51971">
    <property type="entry name" value="Nucleotide-binding domain"/>
    <property type="match status" value="1"/>
</dbReference>
<name>A0A239HG55_EKHLU</name>
<dbReference type="PANTHER" id="PTHR11530">
    <property type="entry name" value="D-AMINO ACID OXIDASE"/>
    <property type="match status" value="1"/>
</dbReference>
<dbReference type="InterPro" id="IPR023209">
    <property type="entry name" value="DAO"/>
</dbReference>
<keyword evidence="3" id="KW-0285">Flavoprotein</keyword>
<evidence type="ECO:0000256" key="6">
    <source>
        <dbReference type="ARBA" id="ARBA00039101"/>
    </source>
</evidence>
<dbReference type="EC" id="1.4.3.3" evidence="6"/>
<evidence type="ECO:0000256" key="8">
    <source>
        <dbReference type="ARBA" id="ARBA00049547"/>
    </source>
</evidence>
<evidence type="ECO:0000259" key="9">
    <source>
        <dbReference type="Pfam" id="PF01266"/>
    </source>
</evidence>
<dbReference type="Proteomes" id="UP000198393">
    <property type="component" value="Unassembled WGS sequence"/>
</dbReference>
<comment type="cofactor">
    <cofactor evidence="1">
        <name>FAD</name>
        <dbReference type="ChEBI" id="CHEBI:57692"/>
    </cofactor>
</comment>
<evidence type="ECO:0000256" key="3">
    <source>
        <dbReference type="ARBA" id="ARBA00022630"/>
    </source>
</evidence>
<evidence type="ECO:0000313" key="11">
    <source>
        <dbReference type="Proteomes" id="UP000198393"/>
    </source>
</evidence>
<dbReference type="PANTHER" id="PTHR11530:SF11">
    <property type="entry name" value="D-ASPARTATE OXIDASE"/>
    <property type="match status" value="1"/>
</dbReference>
<keyword evidence="11" id="KW-1185">Reference proteome</keyword>
<evidence type="ECO:0000256" key="5">
    <source>
        <dbReference type="ARBA" id="ARBA00023002"/>
    </source>
</evidence>
<evidence type="ECO:0000313" key="10">
    <source>
        <dbReference type="EMBL" id="SNS80389.1"/>
    </source>
</evidence>
<keyword evidence="5" id="KW-0560">Oxidoreductase</keyword>
<keyword evidence="4" id="KW-0274">FAD</keyword>
<dbReference type="RefSeq" id="WP_089356044.1">
    <property type="nucleotide sequence ID" value="NZ_FZPD01000002.1"/>
</dbReference>
<dbReference type="GO" id="GO:0019478">
    <property type="term" value="P:D-amino acid catabolic process"/>
    <property type="evidence" value="ECO:0007669"/>
    <property type="project" value="TreeGrafter"/>
</dbReference>
<dbReference type="GO" id="GO:0003884">
    <property type="term" value="F:D-amino-acid oxidase activity"/>
    <property type="evidence" value="ECO:0007669"/>
    <property type="project" value="UniProtKB-EC"/>
</dbReference>
<reference evidence="10 11" key="1">
    <citation type="submission" date="2017-06" db="EMBL/GenBank/DDBJ databases">
        <authorList>
            <person name="Kim H.J."/>
            <person name="Triplett B.A."/>
        </authorList>
    </citation>
    <scope>NUCLEOTIDE SEQUENCE [LARGE SCALE GENOMIC DNA]</scope>
    <source>
        <strain evidence="10 11">DSM 19307</strain>
    </source>
</reference>
<evidence type="ECO:0000256" key="2">
    <source>
        <dbReference type="ARBA" id="ARBA00006730"/>
    </source>
</evidence>
<comment type="catalytic activity">
    <reaction evidence="8">
        <text>a D-alpha-amino acid + O2 + H2O = a 2-oxocarboxylate + H2O2 + NH4(+)</text>
        <dbReference type="Rhea" id="RHEA:21816"/>
        <dbReference type="ChEBI" id="CHEBI:15377"/>
        <dbReference type="ChEBI" id="CHEBI:15379"/>
        <dbReference type="ChEBI" id="CHEBI:16240"/>
        <dbReference type="ChEBI" id="CHEBI:28938"/>
        <dbReference type="ChEBI" id="CHEBI:35179"/>
        <dbReference type="ChEBI" id="CHEBI:59871"/>
        <dbReference type="EC" id="1.4.3.3"/>
    </reaction>
    <physiologicalReaction direction="left-to-right" evidence="8">
        <dbReference type="Rhea" id="RHEA:21817"/>
    </physiologicalReaction>
</comment>
<dbReference type="AlphaFoldDB" id="A0A239HG55"/>
<dbReference type="GO" id="GO:0071949">
    <property type="term" value="F:FAD binding"/>
    <property type="evidence" value="ECO:0007669"/>
    <property type="project" value="InterPro"/>
</dbReference>
<protein>
    <recommendedName>
        <fullName evidence="7">D-amino-acid oxidase</fullName>
        <ecNumber evidence="6">1.4.3.3</ecNumber>
    </recommendedName>
</protein>
<dbReference type="OrthoDB" id="246701at2"/>
<organism evidence="10 11">
    <name type="scientific">Ekhidna lutea</name>
    <dbReference type="NCBI Taxonomy" id="447679"/>
    <lineage>
        <taxon>Bacteria</taxon>
        <taxon>Pseudomonadati</taxon>
        <taxon>Bacteroidota</taxon>
        <taxon>Cytophagia</taxon>
        <taxon>Cytophagales</taxon>
        <taxon>Reichenbachiellaceae</taxon>
        <taxon>Ekhidna</taxon>
    </lineage>
</organism>
<dbReference type="Gene3D" id="3.40.50.720">
    <property type="entry name" value="NAD(P)-binding Rossmann-like Domain"/>
    <property type="match status" value="2"/>
</dbReference>
<comment type="similarity">
    <text evidence="2">Belongs to the DAMOX/DASOX family.</text>
</comment>
<feature type="domain" description="FAD dependent oxidoreductase" evidence="9">
    <location>
        <begin position="248"/>
        <end position="368"/>
    </location>
</feature>
<proteinExistence type="inferred from homology"/>
<dbReference type="Gene3D" id="3.30.9.10">
    <property type="entry name" value="D-Amino Acid Oxidase, subunit A, domain 2"/>
    <property type="match status" value="1"/>
</dbReference>
<evidence type="ECO:0000256" key="1">
    <source>
        <dbReference type="ARBA" id="ARBA00001974"/>
    </source>
</evidence>
<gene>
    <name evidence="10" type="ORF">SAMN05421640_1299</name>
</gene>
<dbReference type="Pfam" id="PF01266">
    <property type="entry name" value="DAO"/>
    <property type="match status" value="1"/>
</dbReference>
<dbReference type="PROSITE" id="PS00677">
    <property type="entry name" value="DAO"/>
    <property type="match status" value="1"/>
</dbReference>
<dbReference type="InterPro" id="IPR006181">
    <property type="entry name" value="D-amino_acid_oxidase_CS"/>
</dbReference>